<evidence type="ECO:0000256" key="7">
    <source>
        <dbReference type="ARBA" id="ARBA00022475"/>
    </source>
</evidence>
<sequence>MTTAGPLRSVWLAVSWLTVVPVPQPRTEIDRAAGAGAIAASPLVGVGLGGVAAGVGALLSQTALPPIVVGALVVAVLGLLTRGMHIDGLADTVDGLGCYGPPDRAREVMRSGGVGPFGAAALVVVMLVQAGSLGALVEGHQWYAIAAAVAVGRLTVPIACRRGLPAATGGFGELVADSQRWSIGLWSLLAVACAVAVDLDSWWRGVVTVVVIGAGAWLLSAHCARRLGGVSGDVLGAGVEIGTAVALVAVAL</sequence>
<evidence type="ECO:0000256" key="2">
    <source>
        <dbReference type="ARBA" id="ARBA00004651"/>
    </source>
</evidence>
<dbReference type="PANTHER" id="PTHR34148">
    <property type="entry name" value="ADENOSYLCOBINAMIDE-GDP RIBAZOLETRANSFERASE"/>
    <property type="match status" value="1"/>
</dbReference>
<keyword evidence="21" id="KW-1185">Reference proteome</keyword>
<keyword evidence="9 19" id="KW-0808">Transferase</keyword>
<keyword evidence="8 19" id="KW-0169">Cobalamin biosynthesis</keyword>
<evidence type="ECO:0000256" key="10">
    <source>
        <dbReference type="ARBA" id="ARBA00022692"/>
    </source>
</evidence>
<accession>A0AAU4K4V3</accession>
<evidence type="ECO:0000256" key="12">
    <source>
        <dbReference type="ARBA" id="ARBA00022989"/>
    </source>
</evidence>
<dbReference type="RefSeq" id="WP_328858248.1">
    <property type="nucleotide sequence ID" value="NZ_CP108021.1"/>
</dbReference>
<dbReference type="Pfam" id="PF02654">
    <property type="entry name" value="CobS"/>
    <property type="match status" value="1"/>
</dbReference>
<dbReference type="GO" id="GO:0005886">
    <property type="term" value="C:plasma membrane"/>
    <property type="evidence" value="ECO:0007669"/>
    <property type="project" value="UniProtKB-SubCell"/>
</dbReference>
<dbReference type="GO" id="GO:0051073">
    <property type="term" value="F:adenosylcobinamide-GDP ribazoletransferase activity"/>
    <property type="evidence" value="ECO:0007669"/>
    <property type="project" value="UniProtKB-UniRule"/>
</dbReference>
<dbReference type="AlphaFoldDB" id="A0AAU4K4V3"/>
<keyword evidence="11 19" id="KW-0460">Magnesium</keyword>
<feature type="transmembrane region" description="Helical" evidence="19">
    <location>
        <begin position="35"/>
        <end position="57"/>
    </location>
</feature>
<evidence type="ECO:0000256" key="11">
    <source>
        <dbReference type="ARBA" id="ARBA00022842"/>
    </source>
</evidence>
<evidence type="ECO:0000256" key="6">
    <source>
        <dbReference type="ARBA" id="ARBA00015850"/>
    </source>
</evidence>
<evidence type="ECO:0000256" key="9">
    <source>
        <dbReference type="ARBA" id="ARBA00022679"/>
    </source>
</evidence>
<comment type="subcellular location">
    <subcellularLocation>
        <location evidence="2 19">Cell membrane</location>
        <topology evidence="2 19">Multi-pass membrane protein</topology>
    </subcellularLocation>
</comment>
<evidence type="ECO:0000256" key="16">
    <source>
        <dbReference type="ARBA" id="ARBA00032853"/>
    </source>
</evidence>
<organism evidence="20 21">
    <name type="scientific">Williamsia herbipolensis</name>
    <dbReference type="NCBI Taxonomy" id="1603258"/>
    <lineage>
        <taxon>Bacteria</taxon>
        <taxon>Bacillati</taxon>
        <taxon>Actinomycetota</taxon>
        <taxon>Actinomycetes</taxon>
        <taxon>Mycobacteriales</taxon>
        <taxon>Nocardiaceae</taxon>
        <taxon>Williamsia</taxon>
    </lineage>
</organism>
<comment type="catalytic activity">
    <reaction evidence="18 19">
        <text>alpha-ribazole 5'-phosphate + adenosylcob(III)inamide-GDP = adenosylcob(III)alamin 5'-phosphate + GMP + H(+)</text>
        <dbReference type="Rhea" id="RHEA:23560"/>
        <dbReference type="ChEBI" id="CHEBI:15378"/>
        <dbReference type="ChEBI" id="CHEBI:57918"/>
        <dbReference type="ChEBI" id="CHEBI:58115"/>
        <dbReference type="ChEBI" id="CHEBI:60487"/>
        <dbReference type="ChEBI" id="CHEBI:60493"/>
        <dbReference type="EC" id="2.7.8.26"/>
    </reaction>
</comment>
<protein>
    <recommendedName>
        <fullName evidence="6 19">Adenosylcobinamide-GDP ribazoletransferase</fullName>
        <ecNumber evidence="5 19">2.7.8.26</ecNumber>
    </recommendedName>
    <alternativeName>
        <fullName evidence="16 19">Cobalamin synthase</fullName>
    </alternativeName>
    <alternativeName>
        <fullName evidence="15 19">Cobalamin-5'-phosphate synthase</fullName>
    </alternativeName>
</protein>
<evidence type="ECO:0000313" key="20">
    <source>
        <dbReference type="EMBL" id="WUM21085.1"/>
    </source>
</evidence>
<evidence type="ECO:0000256" key="8">
    <source>
        <dbReference type="ARBA" id="ARBA00022573"/>
    </source>
</evidence>
<dbReference type="EC" id="2.7.8.26" evidence="5 19"/>
<comment type="catalytic activity">
    <reaction evidence="17 19">
        <text>alpha-ribazole + adenosylcob(III)inamide-GDP = adenosylcob(III)alamin + GMP + H(+)</text>
        <dbReference type="Rhea" id="RHEA:16049"/>
        <dbReference type="ChEBI" id="CHEBI:10329"/>
        <dbReference type="ChEBI" id="CHEBI:15378"/>
        <dbReference type="ChEBI" id="CHEBI:18408"/>
        <dbReference type="ChEBI" id="CHEBI:58115"/>
        <dbReference type="ChEBI" id="CHEBI:60487"/>
        <dbReference type="EC" id="2.7.8.26"/>
    </reaction>
</comment>
<name>A0AAU4K4V3_9NOCA</name>
<evidence type="ECO:0000256" key="14">
    <source>
        <dbReference type="ARBA" id="ARBA00025228"/>
    </source>
</evidence>
<dbReference type="EMBL" id="CP108021">
    <property type="protein sequence ID" value="WUM21085.1"/>
    <property type="molecule type" value="Genomic_DNA"/>
</dbReference>
<dbReference type="HAMAP" id="MF_00719">
    <property type="entry name" value="CobS"/>
    <property type="match status" value="1"/>
</dbReference>
<evidence type="ECO:0000256" key="3">
    <source>
        <dbReference type="ARBA" id="ARBA00004663"/>
    </source>
</evidence>
<keyword evidence="12 19" id="KW-1133">Transmembrane helix</keyword>
<keyword evidence="10 19" id="KW-0812">Transmembrane</keyword>
<dbReference type="KEGG" id="whr:OG579_04560"/>
<feature type="transmembrane region" description="Helical" evidence="19">
    <location>
        <begin position="234"/>
        <end position="251"/>
    </location>
</feature>
<dbReference type="GO" id="GO:0009236">
    <property type="term" value="P:cobalamin biosynthetic process"/>
    <property type="evidence" value="ECO:0007669"/>
    <property type="project" value="UniProtKB-UniRule"/>
</dbReference>
<dbReference type="GO" id="GO:0008818">
    <property type="term" value="F:cobalamin 5'-phosphate synthase activity"/>
    <property type="evidence" value="ECO:0007669"/>
    <property type="project" value="UniProtKB-UniRule"/>
</dbReference>
<evidence type="ECO:0000256" key="5">
    <source>
        <dbReference type="ARBA" id="ARBA00013200"/>
    </source>
</evidence>
<evidence type="ECO:0000256" key="1">
    <source>
        <dbReference type="ARBA" id="ARBA00001946"/>
    </source>
</evidence>
<dbReference type="InterPro" id="IPR003805">
    <property type="entry name" value="CobS"/>
</dbReference>
<dbReference type="Proteomes" id="UP001432128">
    <property type="component" value="Chromosome"/>
</dbReference>
<comment type="cofactor">
    <cofactor evidence="1 19">
        <name>Mg(2+)</name>
        <dbReference type="ChEBI" id="CHEBI:18420"/>
    </cofactor>
</comment>
<comment type="function">
    <text evidence="14 19">Joins adenosylcobinamide-GDP and alpha-ribazole to generate adenosylcobalamin (Ado-cobalamin). Also synthesizes adenosylcobalamin 5'-phosphate from adenosylcobinamide-GDP and alpha-ribazole 5'-phosphate.</text>
</comment>
<keyword evidence="13 19" id="KW-0472">Membrane</keyword>
<feature type="transmembrane region" description="Helical" evidence="19">
    <location>
        <begin position="63"/>
        <end position="80"/>
    </location>
</feature>
<evidence type="ECO:0000256" key="15">
    <source>
        <dbReference type="ARBA" id="ARBA00032605"/>
    </source>
</evidence>
<proteinExistence type="inferred from homology"/>
<gene>
    <name evidence="19" type="primary">cobS</name>
    <name evidence="20" type="ORF">OG579_04560</name>
</gene>
<comment type="similarity">
    <text evidence="4 19">Belongs to the CobS family.</text>
</comment>
<comment type="pathway">
    <text evidence="3 19">Cofactor biosynthesis; adenosylcobalamin biosynthesis; adenosylcobalamin from cob(II)yrinate a,c-diamide: step 7/7.</text>
</comment>
<keyword evidence="7 19" id="KW-1003">Cell membrane</keyword>
<evidence type="ECO:0000256" key="18">
    <source>
        <dbReference type="ARBA" id="ARBA00049504"/>
    </source>
</evidence>
<evidence type="ECO:0000256" key="13">
    <source>
        <dbReference type="ARBA" id="ARBA00023136"/>
    </source>
</evidence>
<feature type="transmembrane region" description="Helical" evidence="19">
    <location>
        <begin position="203"/>
        <end position="222"/>
    </location>
</feature>
<feature type="transmembrane region" description="Helical" evidence="19">
    <location>
        <begin position="114"/>
        <end position="136"/>
    </location>
</feature>
<dbReference type="PANTHER" id="PTHR34148:SF1">
    <property type="entry name" value="ADENOSYLCOBINAMIDE-GDP RIBAZOLETRANSFERASE"/>
    <property type="match status" value="1"/>
</dbReference>
<reference evidence="20 21" key="1">
    <citation type="submission" date="2022-10" db="EMBL/GenBank/DDBJ databases">
        <title>The complete genomes of actinobacterial strains from the NBC collection.</title>
        <authorList>
            <person name="Joergensen T.S."/>
            <person name="Alvarez Arevalo M."/>
            <person name="Sterndorff E.B."/>
            <person name="Faurdal D."/>
            <person name="Vuksanovic O."/>
            <person name="Mourched A.-S."/>
            <person name="Charusanti P."/>
            <person name="Shaw S."/>
            <person name="Blin K."/>
            <person name="Weber T."/>
        </authorList>
    </citation>
    <scope>NUCLEOTIDE SEQUENCE [LARGE SCALE GENOMIC DNA]</scope>
    <source>
        <strain evidence="20 21">NBC_00319</strain>
    </source>
</reference>
<evidence type="ECO:0000313" key="21">
    <source>
        <dbReference type="Proteomes" id="UP001432128"/>
    </source>
</evidence>
<evidence type="ECO:0000256" key="19">
    <source>
        <dbReference type="HAMAP-Rule" id="MF_00719"/>
    </source>
</evidence>
<evidence type="ECO:0000256" key="4">
    <source>
        <dbReference type="ARBA" id="ARBA00010561"/>
    </source>
</evidence>
<evidence type="ECO:0000256" key="17">
    <source>
        <dbReference type="ARBA" id="ARBA00048623"/>
    </source>
</evidence>